<feature type="transmembrane region" description="Helical" evidence="5">
    <location>
        <begin position="268"/>
        <end position="286"/>
    </location>
</feature>
<dbReference type="EMBL" id="LT960612">
    <property type="protein sequence ID" value="SON52523.1"/>
    <property type="molecule type" value="Genomic_DNA"/>
</dbReference>
<gene>
    <name evidence="7" type="ORF">VTAP4600_B0913</name>
</gene>
<feature type="transmembrane region" description="Helical" evidence="5">
    <location>
        <begin position="102"/>
        <end position="120"/>
    </location>
</feature>
<dbReference type="SUPFAM" id="SSF103481">
    <property type="entry name" value="Multidrug resistance efflux transporter EmrE"/>
    <property type="match status" value="2"/>
</dbReference>
<feature type="domain" description="EamA" evidence="6">
    <location>
        <begin position="155"/>
        <end position="285"/>
    </location>
</feature>
<dbReference type="InterPro" id="IPR037185">
    <property type="entry name" value="EmrE-like"/>
</dbReference>
<keyword evidence="2 5" id="KW-0812">Transmembrane</keyword>
<keyword evidence="8" id="KW-1185">Reference proteome</keyword>
<dbReference type="Pfam" id="PF00892">
    <property type="entry name" value="EamA"/>
    <property type="match status" value="2"/>
</dbReference>
<feature type="transmembrane region" description="Helical" evidence="5">
    <location>
        <begin position="213"/>
        <end position="231"/>
    </location>
</feature>
<feature type="transmembrane region" description="Helical" evidence="5">
    <location>
        <begin position="45"/>
        <end position="64"/>
    </location>
</feature>
<feature type="transmembrane region" description="Helical" evidence="5">
    <location>
        <begin position="243"/>
        <end position="262"/>
    </location>
</feature>
<dbReference type="AlphaFoldDB" id="A0A2N8ZKT6"/>
<dbReference type="InterPro" id="IPR000620">
    <property type="entry name" value="EamA_dom"/>
</dbReference>
<dbReference type="InterPro" id="IPR050638">
    <property type="entry name" value="AA-Vitamin_Transporters"/>
</dbReference>
<dbReference type="RefSeq" id="WP_172443199.1">
    <property type="nucleotide sequence ID" value="NZ_LT960612.1"/>
</dbReference>
<dbReference type="PANTHER" id="PTHR32322:SF9">
    <property type="entry name" value="AMINO-ACID METABOLITE EFFLUX PUMP-RELATED"/>
    <property type="match status" value="1"/>
</dbReference>
<evidence type="ECO:0000313" key="7">
    <source>
        <dbReference type="EMBL" id="SON52523.1"/>
    </source>
</evidence>
<proteinExistence type="predicted"/>
<reference evidence="7 8" key="1">
    <citation type="submission" date="2017-10" db="EMBL/GenBank/DDBJ databases">
        <authorList>
            <person name="Banno H."/>
            <person name="Chua N.-H."/>
        </authorList>
    </citation>
    <scope>NUCLEOTIDE SEQUENCE [LARGE SCALE GENOMIC DNA]</scope>
    <source>
        <strain evidence="7">Vibrio tapetis CECT4600</strain>
    </source>
</reference>
<dbReference type="PANTHER" id="PTHR32322">
    <property type="entry name" value="INNER MEMBRANE TRANSPORTER"/>
    <property type="match status" value="1"/>
</dbReference>
<evidence type="ECO:0000256" key="1">
    <source>
        <dbReference type="ARBA" id="ARBA00004141"/>
    </source>
</evidence>
<evidence type="ECO:0000313" key="8">
    <source>
        <dbReference type="Proteomes" id="UP000235828"/>
    </source>
</evidence>
<feature type="transmembrane region" description="Helical" evidence="5">
    <location>
        <begin position="132"/>
        <end position="149"/>
    </location>
</feature>
<feature type="transmembrane region" description="Helical" evidence="5">
    <location>
        <begin position="185"/>
        <end position="207"/>
    </location>
</feature>
<sequence>MNTRLVAPYKTALYTFLALLAFAGNSVLCRLALGNGQIDAASFTVVRLLAGILVLFCLLAVSSGSDSPKSNSTGKGSWWAGLMLFVYAVAFSFAYVTLETGIGALILFSAVQITMILASLVSGNKLHKREWAGMLMAFIGFVYLVLPTLSAPSWFGFVLMTLSGVAWAFYTLAGRGSTFPLRDTAFNFLRTVPLIAVLLVTTIYTSALTHEGIVLAVLSGSVASGVGYTLWYSALKGLSTTQAAVVQLLVPVIAAIGGVVFVDEPFSLRLLISTALILGGILTVVLSKHRSS</sequence>
<protein>
    <recommendedName>
        <fullName evidence="6">EamA domain-containing protein</fullName>
    </recommendedName>
</protein>
<comment type="subcellular location">
    <subcellularLocation>
        <location evidence="1">Membrane</location>
        <topology evidence="1">Multi-pass membrane protein</topology>
    </subcellularLocation>
</comment>
<evidence type="ECO:0000256" key="2">
    <source>
        <dbReference type="ARBA" id="ARBA00022692"/>
    </source>
</evidence>
<organism evidence="7 8">
    <name type="scientific">Vibrio tapetis subsp. tapetis</name>
    <dbReference type="NCBI Taxonomy" id="1671868"/>
    <lineage>
        <taxon>Bacteria</taxon>
        <taxon>Pseudomonadati</taxon>
        <taxon>Pseudomonadota</taxon>
        <taxon>Gammaproteobacteria</taxon>
        <taxon>Vibrionales</taxon>
        <taxon>Vibrionaceae</taxon>
        <taxon>Vibrio</taxon>
    </lineage>
</organism>
<evidence type="ECO:0000256" key="4">
    <source>
        <dbReference type="ARBA" id="ARBA00023136"/>
    </source>
</evidence>
<accession>A0A2N8ZKT6</accession>
<evidence type="ECO:0000256" key="5">
    <source>
        <dbReference type="SAM" id="Phobius"/>
    </source>
</evidence>
<dbReference type="KEGG" id="vta:B0913"/>
<keyword evidence="4 5" id="KW-0472">Membrane</keyword>
<evidence type="ECO:0000259" key="6">
    <source>
        <dbReference type="Pfam" id="PF00892"/>
    </source>
</evidence>
<feature type="transmembrane region" description="Helical" evidence="5">
    <location>
        <begin position="12"/>
        <end position="33"/>
    </location>
</feature>
<keyword evidence="3 5" id="KW-1133">Transmembrane helix</keyword>
<dbReference type="GO" id="GO:0016020">
    <property type="term" value="C:membrane"/>
    <property type="evidence" value="ECO:0007669"/>
    <property type="project" value="UniProtKB-SubCell"/>
</dbReference>
<feature type="transmembrane region" description="Helical" evidence="5">
    <location>
        <begin position="76"/>
        <end position="96"/>
    </location>
</feature>
<name>A0A2N8ZKT6_9VIBR</name>
<feature type="transmembrane region" description="Helical" evidence="5">
    <location>
        <begin position="155"/>
        <end position="173"/>
    </location>
</feature>
<evidence type="ECO:0000256" key="3">
    <source>
        <dbReference type="ARBA" id="ARBA00022989"/>
    </source>
</evidence>
<dbReference type="Proteomes" id="UP000235828">
    <property type="component" value="Chromosome B"/>
</dbReference>
<feature type="domain" description="EamA" evidence="6">
    <location>
        <begin position="12"/>
        <end position="145"/>
    </location>
</feature>